<evidence type="ECO:0000313" key="2">
    <source>
        <dbReference type="Proteomes" id="UP000762676"/>
    </source>
</evidence>
<dbReference type="AlphaFoldDB" id="A0AAV4F5T5"/>
<sequence length="120" mass="13923">MFKNYLCPFISQVKVDYNNILAFRLSQTMFKLQHEILSFCTYIPLVDSPYYSKNSDNSNLIYQLDECLANLYNKYECPFLICGDCNTRASNIQQIDLIQQTKAVFGRDTLATREDQPPAI</sequence>
<gene>
    <name evidence="1" type="ORF">ElyMa_000259300</name>
</gene>
<organism evidence="1 2">
    <name type="scientific">Elysia marginata</name>
    <dbReference type="NCBI Taxonomy" id="1093978"/>
    <lineage>
        <taxon>Eukaryota</taxon>
        <taxon>Metazoa</taxon>
        <taxon>Spiralia</taxon>
        <taxon>Lophotrochozoa</taxon>
        <taxon>Mollusca</taxon>
        <taxon>Gastropoda</taxon>
        <taxon>Heterobranchia</taxon>
        <taxon>Euthyneura</taxon>
        <taxon>Panpulmonata</taxon>
        <taxon>Sacoglossa</taxon>
        <taxon>Placobranchoidea</taxon>
        <taxon>Plakobranchidae</taxon>
        <taxon>Elysia</taxon>
    </lineage>
</organism>
<evidence type="ECO:0000313" key="1">
    <source>
        <dbReference type="EMBL" id="GFR67791.1"/>
    </source>
</evidence>
<reference evidence="1 2" key="1">
    <citation type="journal article" date="2021" name="Elife">
        <title>Chloroplast acquisition without the gene transfer in kleptoplastic sea slugs, Plakobranchus ocellatus.</title>
        <authorList>
            <person name="Maeda T."/>
            <person name="Takahashi S."/>
            <person name="Yoshida T."/>
            <person name="Shimamura S."/>
            <person name="Takaki Y."/>
            <person name="Nagai Y."/>
            <person name="Toyoda A."/>
            <person name="Suzuki Y."/>
            <person name="Arimoto A."/>
            <person name="Ishii H."/>
            <person name="Satoh N."/>
            <person name="Nishiyama T."/>
            <person name="Hasebe M."/>
            <person name="Maruyama T."/>
            <person name="Minagawa J."/>
            <person name="Obokata J."/>
            <person name="Shigenobu S."/>
        </authorList>
    </citation>
    <scope>NUCLEOTIDE SEQUENCE [LARGE SCALE GENOMIC DNA]</scope>
</reference>
<protein>
    <recommendedName>
        <fullName evidence="3">Endonuclease/exonuclease/phosphatase domain-containing protein</fullName>
    </recommendedName>
</protein>
<evidence type="ECO:0008006" key="3">
    <source>
        <dbReference type="Google" id="ProtNLM"/>
    </source>
</evidence>
<name>A0AAV4F5T5_9GAST</name>
<keyword evidence="2" id="KW-1185">Reference proteome</keyword>
<accession>A0AAV4F5T5</accession>
<comment type="caution">
    <text evidence="1">The sequence shown here is derived from an EMBL/GenBank/DDBJ whole genome shotgun (WGS) entry which is preliminary data.</text>
</comment>
<proteinExistence type="predicted"/>
<dbReference type="Proteomes" id="UP000762676">
    <property type="component" value="Unassembled WGS sequence"/>
</dbReference>
<dbReference type="EMBL" id="BMAT01000534">
    <property type="protein sequence ID" value="GFR67791.1"/>
    <property type="molecule type" value="Genomic_DNA"/>
</dbReference>